<accession>A0ABD1Y6N0</accession>
<sequence>MSVLEVNDRKRKKSTQCVERVLARALCVYVIRGASFLLDRRCGVEKDEDKTLTSLSGTAGRVSNRVSYGLCGRFIVAECLALRLAVHVFCSGNCLINWYIGSRRFLGERILVIFYLLSYFSRVLPDYRPLIFRNLTRGSLNCLPH</sequence>
<organism evidence="1 2">
    <name type="scientific">Riccia fluitans</name>
    <dbReference type="NCBI Taxonomy" id="41844"/>
    <lineage>
        <taxon>Eukaryota</taxon>
        <taxon>Viridiplantae</taxon>
        <taxon>Streptophyta</taxon>
        <taxon>Embryophyta</taxon>
        <taxon>Marchantiophyta</taxon>
        <taxon>Marchantiopsida</taxon>
        <taxon>Marchantiidae</taxon>
        <taxon>Marchantiales</taxon>
        <taxon>Ricciaceae</taxon>
        <taxon>Riccia</taxon>
    </lineage>
</organism>
<proteinExistence type="predicted"/>
<dbReference type="AlphaFoldDB" id="A0ABD1Y6N0"/>
<gene>
    <name evidence="1" type="ORF">R1flu_002621</name>
</gene>
<comment type="caution">
    <text evidence="1">The sequence shown here is derived from an EMBL/GenBank/DDBJ whole genome shotgun (WGS) entry which is preliminary data.</text>
</comment>
<evidence type="ECO:0000313" key="1">
    <source>
        <dbReference type="EMBL" id="KAL2622416.1"/>
    </source>
</evidence>
<evidence type="ECO:0000313" key="2">
    <source>
        <dbReference type="Proteomes" id="UP001605036"/>
    </source>
</evidence>
<reference evidence="1 2" key="1">
    <citation type="submission" date="2024-09" db="EMBL/GenBank/DDBJ databases">
        <title>Chromosome-scale assembly of Riccia fluitans.</title>
        <authorList>
            <person name="Paukszto L."/>
            <person name="Sawicki J."/>
            <person name="Karawczyk K."/>
            <person name="Piernik-Szablinska J."/>
            <person name="Szczecinska M."/>
            <person name="Mazdziarz M."/>
        </authorList>
    </citation>
    <scope>NUCLEOTIDE SEQUENCE [LARGE SCALE GENOMIC DNA]</scope>
    <source>
        <strain evidence="1">Rf_01</strain>
        <tissue evidence="1">Aerial parts of the thallus</tissue>
    </source>
</reference>
<name>A0ABD1Y6N0_9MARC</name>
<protein>
    <submittedName>
        <fullName evidence="1">Uncharacterized protein</fullName>
    </submittedName>
</protein>
<dbReference type="Proteomes" id="UP001605036">
    <property type="component" value="Unassembled WGS sequence"/>
</dbReference>
<keyword evidence="2" id="KW-1185">Reference proteome</keyword>
<dbReference type="EMBL" id="JBHFFA010000006">
    <property type="protein sequence ID" value="KAL2622416.1"/>
    <property type="molecule type" value="Genomic_DNA"/>
</dbReference>